<comment type="caution">
    <text evidence="7">The sequence shown here is derived from an EMBL/GenBank/DDBJ whole genome shotgun (WGS) entry which is preliminary data.</text>
</comment>
<evidence type="ECO:0000259" key="6">
    <source>
        <dbReference type="Pfam" id="PF17802"/>
    </source>
</evidence>
<keyword evidence="2" id="KW-0964">Secreted</keyword>
<dbReference type="RefSeq" id="WP_159749953.1">
    <property type="nucleotide sequence ID" value="NZ_WUQX01000001.1"/>
</dbReference>
<keyword evidence="4" id="KW-0472">Membrane</keyword>
<comment type="similarity">
    <text evidence="1">Belongs to the serine-aspartate repeat-containing protein (SDr) family.</text>
</comment>
<evidence type="ECO:0000256" key="3">
    <source>
        <dbReference type="ARBA" id="ARBA00022729"/>
    </source>
</evidence>
<dbReference type="SUPFAM" id="SSF49478">
    <property type="entry name" value="Cna protein B-type domain"/>
    <property type="match status" value="2"/>
</dbReference>
<feature type="domain" description="SpaA-like prealbumin fold" evidence="6">
    <location>
        <begin position="1147"/>
        <end position="1241"/>
    </location>
</feature>
<organism evidence="7 8">
    <name type="scientific">Sporofaciens musculi</name>
    <dbReference type="NCBI Taxonomy" id="2681861"/>
    <lineage>
        <taxon>Bacteria</taxon>
        <taxon>Bacillati</taxon>
        <taxon>Bacillota</taxon>
        <taxon>Clostridia</taxon>
        <taxon>Lachnospirales</taxon>
        <taxon>Lachnospiraceae</taxon>
        <taxon>Sporofaciens</taxon>
    </lineage>
</organism>
<keyword evidence="4" id="KW-0812">Transmembrane</keyword>
<accession>A0A7X3MDV3</accession>
<feature type="domain" description="SpaA-like prealbumin fold" evidence="6">
    <location>
        <begin position="1051"/>
        <end position="1142"/>
    </location>
</feature>
<evidence type="ECO:0000256" key="2">
    <source>
        <dbReference type="ARBA" id="ARBA00022525"/>
    </source>
</evidence>
<reference evidence="7 8" key="1">
    <citation type="submission" date="2019-12" db="EMBL/GenBank/DDBJ databases">
        <title>Sporaefaciens musculi gen. nov., sp. nov., a novel bacterium isolated from the caecum of an obese mouse.</title>
        <authorList>
            <person name="Rasmussen T.S."/>
            <person name="Streidl T."/>
            <person name="Hitch T.C.A."/>
            <person name="Wortmann E."/>
            <person name="Deptula P."/>
            <person name="Hansen M."/>
            <person name="Nielsen D.S."/>
            <person name="Clavel T."/>
            <person name="Vogensen F.K."/>
        </authorList>
    </citation>
    <scope>NUCLEOTIDE SEQUENCE [LARGE SCALE GENOMIC DNA]</scope>
    <source>
        <strain evidence="7 8">WCA-9-b2</strain>
    </source>
</reference>
<sequence>MKIRKIFKRAVAYTLAAVTALSAFPASRVLAAGSIGTISFDHTYDGAGNAMRYNSTANIDGHVPGNTGEYINRMYVDGEDAYCIQPGVPLRTGNILAKDSSSAWNVLSGNQKKAVGLALLYGNQGNSNHLTGNDDEKWLATQTLVWEFVTGYRESIGTYRQTGGTIYNLHFGSNYPNSGARAAYDQIIAMMSKHNTIPSFMSGSEGSITRELSYRDGRYSMTFTDSNNTLSEYDFASSDSNIRVSKNGDKLTVTSEKAVKGTVRITAARNNTPTVSSSAKMIAYGDPNLQDVITGVENVDTVKAYINVETPTGTIALKKTSEDGVVEGISFTIKGENYRKTVETDANGNMTVEDLFPGTYTVTEQPIDHYEQPKTQTVTVIGGETSTVTFNNILKRGSLEVVKTSEDDCNEGIRFHLYGTSLSGLAVDEYAVTDRNGHARFENVLISGNTPYILEEVDTADRYIIPATQTAPVEWKKVTNRSFHNVLKKFNVTVTKADAETGTPQSDASLAGAVYGIYKGKELLDTYTTDENGQFTTKNYICSDDWSIRELIPSEGYLLDSDIHHIGAEPQLYTVEHNSTRNNVNEQVIKGNIAITKHTDNGGTQIETPEEGAVFEVYLKSAGSYKKAEETERDILTCDANGFAQTKYMPYGIYTVHQISGWDGRELMKDFDVFISQNSQTYRYLINNANFESYIKIAKKDIETGKTIPYAGAGFQIYAPNGEQVSMTFTYPEVTAIDTFYTTTDGELITPQPLEYGEGYTLVEVQAPYGYVLDSNPIPFDVVQRNSEEESGIPVIKVECSNIAQKGTITVSKSGEVFSGVSSSQGVYQPIFAVDSLAGAVYEVTAAEDIVTIDGTVRAKKGEIVDTLTTGKDGEAKSKNLYLGRYEVKEVTAPQGMVVNETPHMVELAYAGQDILVTETAIDFQNERQRVEIDLVKSLEVNQEYGIGNNGEIKEVSFGLYAEKELTAADGSVIPADGLLEVIDLDESGHGKARSDLPTGKYYVQEISTNCAYQKNDKKYPIDFEYAGQDTEIVHITANEGEAIKNKLIYGSVGGKKSDEDGKDLGGAIIGIFKAGTKEYTEENAIQTATSKDDGSFSFVKVPYGTWIIHEVESPEGYLLSEEEITVTIGKAGEFVEIELVNYFITGNLSLTKGDKDSPEKRLSGAVFEVYADRNENEKIDKGDELLGEMGETENGVYQMDDLRYGRYLVKEKTAPEGFVLDENVYPVSIEENGKTYDVENEAGKGFLNEAQKGSLKIIKTSSDKKVEGISFRVTGGDGYDQTFITDKKGEIFVEDLRIGEYTVSEVSNEVSENYILPIDQKVLVKVDETATVTMHNELRETPETGDDFILGLWVFLAAVFTLGAGIFGAVGYQWGKKR</sequence>
<dbReference type="PANTHER" id="PTHR36108:SF13">
    <property type="entry name" value="COLOSSIN-B-RELATED"/>
    <property type="match status" value="1"/>
</dbReference>
<dbReference type="PANTHER" id="PTHR36108">
    <property type="entry name" value="COLOSSIN-B-RELATED"/>
    <property type="match status" value="1"/>
</dbReference>
<feature type="domain" description="SpaA-like prealbumin fold" evidence="6">
    <location>
        <begin position="313"/>
        <end position="392"/>
    </location>
</feature>
<dbReference type="SUPFAM" id="SSF49452">
    <property type="entry name" value="Starch-binding domain-like"/>
    <property type="match status" value="1"/>
</dbReference>
<evidence type="ECO:0000256" key="4">
    <source>
        <dbReference type="SAM" id="Phobius"/>
    </source>
</evidence>
<dbReference type="Proteomes" id="UP000460412">
    <property type="component" value="Unassembled WGS sequence"/>
</dbReference>
<feature type="domain" description="SpaA-like prealbumin fold" evidence="6">
    <location>
        <begin position="1254"/>
        <end position="1338"/>
    </location>
</feature>
<evidence type="ECO:0000313" key="7">
    <source>
        <dbReference type="EMBL" id="MXP74609.1"/>
    </source>
</evidence>
<evidence type="ECO:0000313" key="8">
    <source>
        <dbReference type="Proteomes" id="UP000460412"/>
    </source>
</evidence>
<dbReference type="InterPro" id="IPR041033">
    <property type="entry name" value="SpaA_PFL_dom_1"/>
</dbReference>
<dbReference type="Gene3D" id="2.60.40.10">
    <property type="entry name" value="Immunoglobulins"/>
    <property type="match status" value="9"/>
</dbReference>
<name>A0A7X3MDV3_9FIRM</name>
<feature type="transmembrane region" description="Helical" evidence="4">
    <location>
        <begin position="1349"/>
        <end position="1373"/>
    </location>
</feature>
<feature type="signal peptide" evidence="5">
    <location>
        <begin position="1"/>
        <end position="31"/>
    </location>
</feature>
<feature type="domain" description="SpaA-like prealbumin fold" evidence="6">
    <location>
        <begin position="491"/>
        <end position="568"/>
    </location>
</feature>
<protein>
    <submittedName>
        <fullName evidence="7">Cys-Gln thioester bond-forming surface protein</fullName>
    </submittedName>
</protein>
<proteinExistence type="inferred from homology"/>
<evidence type="ECO:0000256" key="5">
    <source>
        <dbReference type="SAM" id="SignalP"/>
    </source>
</evidence>
<dbReference type="InterPro" id="IPR013783">
    <property type="entry name" value="Ig-like_fold"/>
</dbReference>
<evidence type="ECO:0000256" key="1">
    <source>
        <dbReference type="ARBA" id="ARBA00007257"/>
    </source>
</evidence>
<feature type="domain" description="SpaA-like prealbumin fold" evidence="6">
    <location>
        <begin position="695"/>
        <end position="786"/>
    </location>
</feature>
<dbReference type="EMBL" id="WUQX01000001">
    <property type="protein sequence ID" value="MXP74609.1"/>
    <property type="molecule type" value="Genomic_DNA"/>
</dbReference>
<dbReference type="Gene3D" id="2.60.40.1120">
    <property type="entry name" value="Carboxypeptidase-like, regulatory domain"/>
    <property type="match status" value="1"/>
</dbReference>
<dbReference type="GO" id="GO:0030246">
    <property type="term" value="F:carbohydrate binding"/>
    <property type="evidence" value="ECO:0007669"/>
    <property type="project" value="InterPro"/>
</dbReference>
<dbReference type="Pfam" id="PF17802">
    <property type="entry name" value="SpaA"/>
    <property type="match status" value="7"/>
</dbReference>
<keyword evidence="8" id="KW-1185">Reference proteome</keyword>
<dbReference type="InterPro" id="IPR013784">
    <property type="entry name" value="Carb-bd-like_fold"/>
</dbReference>
<gene>
    <name evidence="7" type="ORF">GN277_04205</name>
</gene>
<feature type="domain" description="SpaA-like prealbumin fold" evidence="6">
    <location>
        <begin position="836"/>
        <end position="912"/>
    </location>
</feature>
<feature type="chain" id="PRO_5030576119" evidence="5">
    <location>
        <begin position="32"/>
        <end position="1379"/>
    </location>
</feature>
<keyword evidence="4" id="KW-1133">Transmembrane helix</keyword>
<keyword evidence="3 5" id="KW-0732">Signal</keyword>